<name>A0A5C1K7F4_9CAUD</name>
<protein>
    <submittedName>
        <fullName evidence="1">Uncharacterized protein</fullName>
    </submittedName>
</protein>
<evidence type="ECO:0000313" key="2">
    <source>
        <dbReference type="Proteomes" id="UP000322144"/>
    </source>
</evidence>
<dbReference type="Proteomes" id="UP000322144">
    <property type="component" value="Segment"/>
</dbReference>
<dbReference type="GeneID" id="77937068"/>
<keyword evidence="2" id="KW-1185">Reference proteome</keyword>
<dbReference type="RefSeq" id="YP_010661058.1">
    <property type="nucleotide sequence ID" value="NC_070882.1"/>
</dbReference>
<evidence type="ECO:0000313" key="1">
    <source>
        <dbReference type="EMBL" id="QEM42047.1"/>
    </source>
</evidence>
<sequence length="103" mass="11155">MEHVENVIEQHSALTNAGASVLKYCEDLKSDLLKGLDVEAEAVKVHSAFIDRAIAGTMAGIQNDFHLVPKFIVNESGESQTVEVAPNTLEIDLAASYWATVNN</sequence>
<accession>A0A5C1K7F4</accession>
<proteinExistence type="predicted"/>
<organism evidence="1 2">
    <name type="scientific">Pseudomonas phage vB_PaeM_PS119XW</name>
    <dbReference type="NCBI Taxonomy" id="2601632"/>
    <lineage>
        <taxon>Viruses</taxon>
        <taxon>Duplodnaviria</taxon>
        <taxon>Heunggongvirae</taxon>
        <taxon>Uroviricota</taxon>
        <taxon>Caudoviricetes</taxon>
        <taxon>Chimalliviridae</taxon>
        <taxon>Pawinskivirus</taxon>
        <taxon>Pawinskivirus PS119XW</taxon>
    </lineage>
</organism>
<reference evidence="1 2" key="1">
    <citation type="submission" date="2019-06" db="EMBL/GenBank/DDBJ databases">
        <title>A distant relative of Phikzvirus genus phages from a therapeutic phage collection.</title>
        <authorList>
            <person name="Hejnowicz M.S."/>
            <person name="Dabrowski K."/>
            <person name="Gawor J."/>
            <person name="Weber-Dabrowska B."/>
            <person name="Gromadka R."/>
            <person name="Lobocka M.B."/>
        </authorList>
    </citation>
    <scope>NUCLEOTIDE SEQUENCE [LARGE SCALE GENOMIC DNA]</scope>
</reference>
<dbReference type="KEGG" id="vg:77937068"/>
<dbReference type="EMBL" id="MN103543">
    <property type="protein sequence ID" value="QEM42047.1"/>
    <property type="molecule type" value="Genomic_DNA"/>
</dbReference>